<comment type="caution">
    <text evidence="3">The sequence shown here is derived from an EMBL/GenBank/DDBJ whole genome shotgun (WGS) entry which is preliminary data.</text>
</comment>
<feature type="transmembrane region" description="Helical" evidence="2">
    <location>
        <begin position="148"/>
        <end position="165"/>
    </location>
</feature>
<feature type="transmembrane region" description="Helical" evidence="2">
    <location>
        <begin position="20"/>
        <end position="38"/>
    </location>
</feature>
<name>A0ABP7PP00_9ACTN</name>
<dbReference type="EMBL" id="BAAAZW010000010">
    <property type="protein sequence ID" value="GAA3968568.1"/>
    <property type="molecule type" value="Genomic_DNA"/>
</dbReference>
<keyword evidence="2" id="KW-0472">Membrane</keyword>
<feature type="transmembrane region" description="Helical" evidence="2">
    <location>
        <begin position="73"/>
        <end position="93"/>
    </location>
</feature>
<feature type="transmembrane region" description="Helical" evidence="2">
    <location>
        <begin position="186"/>
        <end position="211"/>
    </location>
</feature>
<dbReference type="InterPro" id="IPR045931">
    <property type="entry name" value="DUF6350"/>
</dbReference>
<keyword evidence="2" id="KW-0812">Transmembrane</keyword>
<feature type="transmembrane region" description="Helical" evidence="2">
    <location>
        <begin position="45"/>
        <end position="61"/>
    </location>
</feature>
<evidence type="ECO:0000313" key="3">
    <source>
        <dbReference type="EMBL" id="GAA3968568.1"/>
    </source>
</evidence>
<gene>
    <name evidence="3" type="ORF">GCM10022231_32060</name>
</gene>
<evidence type="ECO:0000256" key="1">
    <source>
        <dbReference type="SAM" id="MobiDB-lite"/>
    </source>
</evidence>
<feature type="region of interest" description="Disordered" evidence="1">
    <location>
        <begin position="405"/>
        <end position="505"/>
    </location>
</feature>
<evidence type="ECO:0000313" key="4">
    <source>
        <dbReference type="Proteomes" id="UP001418444"/>
    </source>
</evidence>
<feature type="compositionally biased region" description="Acidic residues" evidence="1">
    <location>
        <begin position="463"/>
        <end position="477"/>
    </location>
</feature>
<feature type="compositionally biased region" description="Acidic residues" evidence="1">
    <location>
        <begin position="405"/>
        <end position="432"/>
    </location>
</feature>
<feature type="transmembrane region" description="Helical" evidence="2">
    <location>
        <begin position="223"/>
        <end position="245"/>
    </location>
</feature>
<reference evidence="4" key="1">
    <citation type="journal article" date="2019" name="Int. J. Syst. Evol. Microbiol.">
        <title>The Global Catalogue of Microorganisms (GCM) 10K type strain sequencing project: providing services to taxonomists for standard genome sequencing and annotation.</title>
        <authorList>
            <consortium name="The Broad Institute Genomics Platform"/>
            <consortium name="The Broad Institute Genome Sequencing Center for Infectious Disease"/>
            <person name="Wu L."/>
            <person name="Ma J."/>
        </authorList>
    </citation>
    <scope>NUCLEOTIDE SEQUENCE [LARGE SCALE GENOMIC DNA]</scope>
    <source>
        <strain evidence="4">JCM 16923</strain>
    </source>
</reference>
<feature type="transmembrane region" description="Helical" evidence="2">
    <location>
        <begin position="316"/>
        <end position="339"/>
    </location>
</feature>
<keyword evidence="2" id="KW-1133">Transmembrane helix</keyword>
<proteinExistence type="predicted"/>
<organism evidence="3 4">
    <name type="scientific">Gordonia caeni</name>
    <dbReference type="NCBI Taxonomy" id="1007097"/>
    <lineage>
        <taxon>Bacteria</taxon>
        <taxon>Bacillati</taxon>
        <taxon>Actinomycetota</taxon>
        <taxon>Actinomycetes</taxon>
        <taxon>Mycobacteriales</taxon>
        <taxon>Gordoniaceae</taxon>
        <taxon>Gordonia</taxon>
    </lineage>
</organism>
<feature type="transmembrane region" description="Helical" evidence="2">
    <location>
        <begin position="351"/>
        <end position="373"/>
    </location>
</feature>
<evidence type="ECO:0000256" key="2">
    <source>
        <dbReference type="SAM" id="Phobius"/>
    </source>
</evidence>
<dbReference type="Proteomes" id="UP001418444">
    <property type="component" value="Unassembled WGS sequence"/>
</dbReference>
<protein>
    <submittedName>
        <fullName evidence="3">Uncharacterized protein</fullName>
    </submittedName>
</protein>
<feature type="transmembrane region" description="Helical" evidence="2">
    <location>
        <begin position="283"/>
        <end position="304"/>
    </location>
</feature>
<sequence>MTRHGDDTPGRAATWDLLKVALLVPAVTTAILAVVVMVTKLLAGGAFGGLGAQVGAGWLVVNQVPLTVGGVTVGVLPLMPTIALIAGVAVVTARASRQVETLQEVGSIAGAALAGPLLWTALALAVVADGSAVSAIGQATPLPAFGHTLLVQAIGVAIGVGRRCLQPLFDNYEFPVTERVGARAGLLGFVCLSTGGALLVTIGIAVSWGRVGDLLAEGHSFDGYLGLTLLSILYLPNVIIGALGVSVGATAQAGTATIDALGVQGGAVPPLPILGILPDQGLGALGALVFVLPAAVGVLVGWYCRSHDFLKHLRAVGVAAAAGAALVVLSCAMAAGGAGELGRVGVSAPLAGVYAFAWIAVLGAVTAGIYQLLPESWVRRGAPDPGFDLDELLAGDEFADLEIIDDEELDHLDRDETDPDAEAAPDDADPESTDVLPLVDDAEDDSDIPDDSADPADEARDAVDEDAAAEDDTEVTTELEVTADTAGPDSPSVPAPGNPSRGPGH</sequence>
<feature type="transmembrane region" description="Helical" evidence="2">
    <location>
        <begin position="105"/>
        <end position="128"/>
    </location>
</feature>
<dbReference type="Pfam" id="PF19877">
    <property type="entry name" value="DUF6350"/>
    <property type="match status" value="1"/>
</dbReference>
<feature type="transmembrane region" description="Helical" evidence="2">
    <location>
        <begin position="257"/>
        <end position="277"/>
    </location>
</feature>
<keyword evidence="4" id="KW-1185">Reference proteome</keyword>
<feature type="compositionally biased region" description="Acidic residues" evidence="1">
    <location>
        <begin position="440"/>
        <end position="456"/>
    </location>
</feature>
<accession>A0ABP7PP00</accession>